<protein>
    <recommendedName>
        <fullName evidence="4">Leucine-rich repeat protein</fullName>
    </recommendedName>
</protein>
<dbReference type="PANTHER" id="PTHR45661">
    <property type="entry name" value="SURFACE ANTIGEN"/>
    <property type="match status" value="1"/>
</dbReference>
<organism evidence="2 3">
    <name type="scientific">Thalassiosira oceanica</name>
    <name type="common">Marine diatom</name>
    <dbReference type="NCBI Taxonomy" id="159749"/>
    <lineage>
        <taxon>Eukaryota</taxon>
        <taxon>Sar</taxon>
        <taxon>Stramenopiles</taxon>
        <taxon>Ochrophyta</taxon>
        <taxon>Bacillariophyta</taxon>
        <taxon>Coscinodiscophyceae</taxon>
        <taxon>Thalassiosirophycidae</taxon>
        <taxon>Thalassiosirales</taxon>
        <taxon>Thalassiosiraceae</taxon>
        <taxon>Thalassiosira</taxon>
    </lineage>
</organism>
<dbReference type="SUPFAM" id="SSF52058">
    <property type="entry name" value="L domain-like"/>
    <property type="match status" value="1"/>
</dbReference>
<accession>K0R7F7</accession>
<dbReference type="PANTHER" id="PTHR45661:SF3">
    <property type="entry name" value="IG-LIKE DOMAIN-CONTAINING PROTEIN"/>
    <property type="match status" value="1"/>
</dbReference>
<dbReference type="EMBL" id="AGNL01049456">
    <property type="protein sequence ID" value="EJK44611.1"/>
    <property type="molecule type" value="Genomic_DNA"/>
</dbReference>
<gene>
    <name evidence="2" type="ORF">THAOC_36836</name>
</gene>
<keyword evidence="3" id="KW-1185">Reference proteome</keyword>
<evidence type="ECO:0000313" key="3">
    <source>
        <dbReference type="Proteomes" id="UP000266841"/>
    </source>
</evidence>
<comment type="caution">
    <text evidence="2">The sequence shown here is derived from an EMBL/GenBank/DDBJ whole genome shotgun (WGS) entry which is preliminary data.</text>
</comment>
<evidence type="ECO:0008006" key="4">
    <source>
        <dbReference type="Google" id="ProtNLM"/>
    </source>
</evidence>
<sequence>HLLPRPPPSSLAASETAMQCPRGGRSGARTLESLTTSSGSVHQGPPSLTPHSSSRRAGGAGLLAFAGKELFLTGVEYKMEMAINWLNRIQGFLLYEGGDVKEALRSKLTRVQIGPQVTEIPNGTFRGCSNLVEVQMNYEGLQTIGATAFESCKSLRSVSLPSTVTKWGYGAFHDCSNLVEVQFNEGLQVIGFGSFGECSALRRVTIPSTVTKLGGYAFFGCSNLAELNEGLQTIGSSSFEDCTALQSVAIPSTVTKLGTLAFHHCSNLSEVILLGGDRLLDQEFLTRGAFSEEQGLLNQATLDEILFGKDGDFAFRDCPLTTVKISIPSALSARMARLPPECRFSVQEGIRNLRRFELTQDGNVFACFSVVHQAGNTFDVEDDLETARSLYQVIQWIAFYELKESSILIELAMWKTRIEGESVESTQLAMWTSRINGTAFDLRTDCRVPIPDPVKSLIMEYCGFLGFLEPVIEGAHVE</sequence>
<dbReference type="InterPro" id="IPR026906">
    <property type="entry name" value="LRR_5"/>
</dbReference>
<dbReference type="Proteomes" id="UP000266841">
    <property type="component" value="Unassembled WGS sequence"/>
</dbReference>
<evidence type="ECO:0000256" key="1">
    <source>
        <dbReference type="SAM" id="MobiDB-lite"/>
    </source>
</evidence>
<dbReference type="Pfam" id="PF13306">
    <property type="entry name" value="LRR_5"/>
    <property type="match status" value="2"/>
</dbReference>
<evidence type="ECO:0000313" key="2">
    <source>
        <dbReference type="EMBL" id="EJK44611.1"/>
    </source>
</evidence>
<reference evidence="2 3" key="1">
    <citation type="journal article" date="2012" name="Genome Biol.">
        <title>Genome and low-iron response of an oceanic diatom adapted to chronic iron limitation.</title>
        <authorList>
            <person name="Lommer M."/>
            <person name="Specht M."/>
            <person name="Roy A.S."/>
            <person name="Kraemer L."/>
            <person name="Andreson R."/>
            <person name="Gutowska M.A."/>
            <person name="Wolf J."/>
            <person name="Bergner S.V."/>
            <person name="Schilhabel M.B."/>
            <person name="Klostermeier U.C."/>
            <person name="Beiko R.G."/>
            <person name="Rosenstiel P."/>
            <person name="Hippler M."/>
            <person name="Laroche J."/>
        </authorList>
    </citation>
    <scope>NUCLEOTIDE SEQUENCE [LARGE SCALE GENOMIC DNA]</scope>
    <source>
        <strain evidence="2 3">CCMP1005</strain>
    </source>
</reference>
<feature type="region of interest" description="Disordered" evidence="1">
    <location>
        <begin position="1"/>
        <end position="55"/>
    </location>
</feature>
<dbReference type="InterPro" id="IPR053139">
    <property type="entry name" value="Surface_bspA-like"/>
</dbReference>
<name>K0R7F7_THAOC</name>
<feature type="non-terminal residue" evidence="2">
    <location>
        <position position="1"/>
    </location>
</feature>
<dbReference type="InterPro" id="IPR032675">
    <property type="entry name" value="LRR_dom_sf"/>
</dbReference>
<dbReference type="OrthoDB" id="643377at2759"/>
<dbReference type="Gene3D" id="3.80.10.10">
    <property type="entry name" value="Ribonuclease Inhibitor"/>
    <property type="match status" value="2"/>
</dbReference>
<dbReference type="AlphaFoldDB" id="K0R7F7"/>
<feature type="compositionally biased region" description="Polar residues" evidence="1">
    <location>
        <begin position="32"/>
        <end position="41"/>
    </location>
</feature>
<proteinExistence type="predicted"/>